<evidence type="ECO:0000313" key="8">
    <source>
        <dbReference type="Proteomes" id="UP000503462"/>
    </source>
</evidence>
<dbReference type="Pfam" id="PF12796">
    <property type="entry name" value="Ank_2"/>
    <property type="match status" value="1"/>
</dbReference>
<evidence type="ECO:0000256" key="5">
    <source>
        <dbReference type="SAM" id="Phobius"/>
    </source>
</evidence>
<sequence length="1334" mass="145338">MGDSSVDWNDPVFGSTQFEDAMPAESPFSGAGGAGNAFENYTNMSDFVDSPGSGGLTMRKSSKPTLDFAPTPSNHMHMLTNRSAESSSQDSASDTSSSRKRKTTSESPASDAQDGHDKSRLIMKSEGMVDMGDRQQMHTRSAHIDMPQQQQHMSASNALFDFNSNASSPINPGAFDAALSLDEQVHGMMMPQVSRGFNQTSPVQTINPATFTLDGSRDHSPSTNAMMFTNASPHAMFSTPSSESNEAFNPVPGWHNNLSQQNPAWNNDFNSTAHFSPTGGLGFTPSPTSGMSLGSGRKGSTRPGRSRLHIAPISTKSRVETQISIIMTLETPPPGIEFLHLPLQTIAKSKLLAKEEVDSTKVLELHTMLVCTSAMRNAQLKAKALRRAAAQNNLEIQQRAEAQRETGDEDKNDPKLVADEDKPCNGGEVRICNNCIQRERKRAARKKLKKEEEQQHWERYETERVVVFNSNELLPFKAWEAAPQKESAHTDEYVAPDGAIQVSAAMRIACYCRHQNEKEGFQVIFTMKDAEGNVVAQDVSDSILITDDHKTHPPTFPGQMSDQMMFGAGSNYSSHGLPTSYSMVDMSQHVQPGFTSSRSTGNLQGLAYGNQYNQGHVHQMQSGTFSQTTSASMTPTNSLSRPGSPTSAGNSGPNKKRKSSSFHRKVPSGLTMTPRVDTTVPPTTSAAPSAVSIMSQFSPTTPGSAFPGQEQSFMNMGSAVNAQYIGSGPSTPSDNLQYANQQLSQSRSNTQQVPDYYQSLPSSRVNSRAPSPVMQANRPYPRQQMQPGAANRGQMFAQGMQPQVEPDTSALPMIHKITPTEGPVAGGTEVSIYGRDFAQGMQVYFGDQPATAITFYGEQALLCTSPPGRVGGVQVTVLPVGHVPQYNPSQMNRPVFTYKNANEKVMEMALRFVSQQQTGNSGAWWQVTQQNATRWMQQTINRSAGFPTGFEGNVMSAPPAVLERMVNNVVDAFDLAEVADPSALDATFITGETPLSLACAAGLQEPVRALLVRGANPDGRDMNGFTPLMHAALHSKIPIFKLLITRGADPSIRSLSGYTAMDVAPADTQGSLQQILWSTPRSRLNRPYLKNRDSSASFASSRTSWDISSASMYESEDWCSDATRSPRRLSVNNNAFDSAIMEDDVTSDKQDTVTIKSYAPLPAAMIAVRDSITLQVQHFHQTLQKSIVQLHFAITPFPDLNERQDNALLRRLATVVHTLNETFPYLPTAPLGAVLPPAYSELYPETMHVTSDGIDFSLPPTKKSDPEQQIVPSATIATSTTKSEPESRMLTQWVLWLCVPIFFAMITLLFQAFSAKTGRTLSVLEAAQVVESIH</sequence>
<dbReference type="InterPro" id="IPR002909">
    <property type="entry name" value="IPT_dom"/>
</dbReference>
<evidence type="ECO:0000313" key="7">
    <source>
        <dbReference type="EMBL" id="QIX01792.1"/>
    </source>
</evidence>
<dbReference type="Gene3D" id="1.25.40.20">
    <property type="entry name" value="Ankyrin repeat-containing domain"/>
    <property type="match status" value="1"/>
</dbReference>
<dbReference type="OrthoDB" id="71307at2759"/>
<dbReference type="CDD" id="cd00102">
    <property type="entry name" value="IPT"/>
    <property type="match status" value="1"/>
</dbReference>
<dbReference type="Proteomes" id="UP000503462">
    <property type="component" value="Chromosome 5"/>
</dbReference>
<evidence type="ECO:0000256" key="1">
    <source>
        <dbReference type="ARBA" id="ARBA00022737"/>
    </source>
</evidence>
<feature type="compositionally biased region" description="Polar residues" evidence="4">
    <location>
        <begin position="760"/>
        <end position="769"/>
    </location>
</feature>
<protein>
    <recommendedName>
        <fullName evidence="6">IPT/TIG domain-containing protein</fullName>
    </recommendedName>
</protein>
<dbReference type="InterPro" id="IPR013783">
    <property type="entry name" value="Ig-like_fold"/>
</dbReference>
<dbReference type="EMBL" id="CP051143">
    <property type="protein sequence ID" value="QIX01792.1"/>
    <property type="molecule type" value="Genomic_DNA"/>
</dbReference>
<dbReference type="PANTHER" id="PTHR24171:SF8">
    <property type="entry name" value="BRCA1-ASSOCIATED RING DOMAIN PROTEIN 1"/>
    <property type="match status" value="1"/>
</dbReference>
<name>A0A6H0Y444_9PEZI</name>
<dbReference type="SMART" id="SM00429">
    <property type="entry name" value="IPT"/>
    <property type="match status" value="1"/>
</dbReference>
<keyword evidence="8" id="KW-1185">Reference proteome</keyword>
<feature type="region of interest" description="Disordered" evidence="4">
    <location>
        <begin position="621"/>
        <end position="687"/>
    </location>
</feature>
<evidence type="ECO:0000256" key="2">
    <source>
        <dbReference type="ARBA" id="ARBA00023043"/>
    </source>
</evidence>
<evidence type="ECO:0000256" key="4">
    <source>
        <dbReference type="SAM" id="MobiDB-lite"/>
    </source>
</evidence>
<dbReference type="GO" id="GO:0004842">
    <property type="term" value="F:ubiquitin-protein transferase activity"/>
    <property type="evidence" value="ECO:0007669"/>
    <property type="project" value="TreeGrafter"/>
</dbReference>
<dbReference type="PROSITE" id="PS50088">
    <property type="entry name" value="ANK_REPEAT"/>
    <property type="match status" value="2"/>
</dbReference>
<feature type="region of interest" description="Disordered" evidence="4">
    <location>
        <begin position="399"/>
        <end position="420"/>
    </location>
</feature>
<feature type="region of interest" description="Disordered" evidence="4">
    <location>
        <begin position="1"/>
        <end position="120"/>
    </location>
</feature>
<feature type="transmembrane region" description="Helical" evidence="5">
    <location>
        <begin position="1293"/>
        <end position="1313"/>
    </location>
</feature>
<dbReference type="SMART" id="SM00248">
    <property type="entry name" value="ANK"/>
    <property type="match status" value="2"/>
</dbReference>
<evidence type="ECO:0000256" key="3">
    <source>
        <dbReference type="PROSITE-ProRule" id="PRU00023"/>
    </source>
</evidence>
<organism evidence="7 8">
    <name type="scientific">Peltaster fructicola</name>
    <dbReference type="NCBI Taxonomy" id="286661"/>
    <lineage>
        <taxon>Eukaryota</taxon>
        <taxon>Fungi</taxon>
        <taxon>Dikarya</taxon>
        <taxon>Ascomycota</taxon>
        <taxon>Pezizomycotina</taxon>
        <taxon>Dothideomycetes</taxon>
        <taxon>Dothideomycetes incertae sedis</taxon>
        <taxon>Peltaster</taxon>
    </lineage>
</organism>
<dbReference type="InterPro" id="IPR002110">
    <property type="entry name" value="Ankyrin_rpt"/>
</dbReference>
<feature type="repeat" description="ANK" evidence="3">
    <location>
        <begin position="990"/>
        <end position="1022"/>
    </location>
</feature>
<feature type="compositionally biased region" description="Polar residues" evidence="4">
    <location>
        <begin position="621"/>
        <end position="653"/>
    </location>
</feature>
<dbReference type="InterPro" id="IPR014756">
    <property type="entry name" value="Ig_E-set"/>
</dbReference>
<feature type="compositionally biased region" description="Basic residues" evidence="4">
    <location>
        <begin position="654"/>
        <end position="666"/>
    </location>
</feature>
<proteinExistence type="predicted"/>
<keyword evidence="5" id="KW-0812">Transmembrane</keyword>
<keyword evidence="2 3" id="KW-0040">ANK repeat</keyword>
<feature type="compositionally biased region" description="Low complexity" evidence="4">
    <location>
        <begin position="83"/>
        <end position="96"/>
    </location>
</feature>
<gene>
    <name evidence="7" type="ORF">AMS68_007309</name>
</gene>
<dbReference type="Pfam" id="PF01833">
    <property type="entry name" value="TIG"/>
    <property type="match status" value="1"/>
</dbReference>
<evidence type="ECO:0000259" key="6">
    <source>
        <dbReference type="SMART" id="SM00429"/>
    </source>
</evidence>
<accession>A0A6H0Y444</accession>
<dbReference type="Gene3D" id="2.60.40.10">
    <property type="entry name" value="Immunoglobulins"/>
    <property type="match status" value="1"/>
</dbReference>
<feature type="region of interest" description="Disordered" evidence="4">
    <location>
        <begin position="760"/>
        <end position="787"/>
    </location>
</feature>
<keyword evidence="5" id="KW-1133">Transmembrane helix</keyword>
<dbReference type="PANTHER" id="PTHR24171">
    <property type="entry name" value="ANKYRIN REPEAT DOMAIN-CONTAINING PROTEIN 39-RELATED"/>
    <property type="match status" value="1"/>
</dbReference>
<reference evidence="7 8" key="1">
    <citation type="journal article" date="2016" name="Sci. Rep.">
        <title>Peltaster fructicola genome reveals evolution from an invasive phytopathogen to an ectophytic parasite.</title>
        <authorList>
            <person name="Xu C."/>
            <person name="Chen H."/>
            <person name="Gleason M.L."/>
            <person name="Xu J.R."/>
            <person name="Liu H."/>
            <person name="Zhang R."/>
            <person name="Sun G."/>
        </authorList>
    </citation>
    <scope>NUCLEOTIDE SEQUENCE [LARGE SCALE GENOMIC DNA]</scope>
    <source>
        <strain evidence="7 8">LNHT1506</strain>
    </source>
</reference>
<feature type="domain" description="IPT/TIG" evidence="6">
    <location>
        <begin position="811"/>
        <end position="899"/>
    </location>
</feature>
<dbReference type="Pfam" id="PF25603">
    <property type="entry name" value="SPT23_MGA2_DBD"/>
    <property type="match status" value="1"/>
</dbReference>
<keyword evidence="5" id="KW-0472">Membrane</keyword>
<dbReference type="GO" id="GO:0085020">
    <property type="term" value="P:protein K6-linked ubiquitination"/>
    <property type="evidence" value="ECO:0007669"/>
    <property type="project" value="TreeGrafter"/>
</dbReference>
<dbReference type="SUPFAM" id="SSF48403">
    <property type="entry name" value="Ankyrin repeat"/>
    <property type="match status" value="1"/>
</dbReference>
<feature type="region of interest" description="Disordered" evidence="4">
    <location>
        <begin position="278"/>
        <end position="306"/>
    </location>
</feature>
<dbReference type="InterPro" id="IPR036770">
    <property type="entry name" value="Ankyrin_rpt-contain_sf"/>
</dbReference>
<feature type="repeat" description="ANK" evidence="3">
    <location>
        <begin position="1023"/>
        <end position="1055"/>
    </location>
</feature>
<feature type="compositionally biased region" description="Low complexity" evidence="4">
    <location>
        <begin position="671"/>
        <end position="687"/>
    </location>
</feature>
<dbReference type="PROSITE" id="PS50297">
    <property type="entry name" value="ANK_REP_REGION"/>
    <property type="match status" value="2"/>
</dbReference>
<dbReference type="SUPFAM" id="SSF81296">
    <property type="entry name" value="E set domains"/>
    <property type="match status" value="1"/>
</dbReference>
<keyword evidence="1" id="KW-0677">Repeat</keyword>
<dbReference type="InterPro" id="IPR057962">
    <property type="entry name" value="SPT23_MGA2_DBD"/>
</dbReference>